<dbReference type="VEuPathDB" id="FungiDB:ASPSYDRAFT_551375"/>
<accession>A0A1L9T178</accession>
<keyword evidence="3" id="KW-1185">Reference proteome</keyword>
<keyword evidence="1" id="KW-0472">Membrane</keyword>
<dbReference type="RefSeq" id="XP_040697018.1">
    <property type="nucleotide sequence ID" value="XM_040848987.1"/>
</dbReference>
<evidence type="ECO:0000313" key="3">
    <source>
        <dbReference type="Proteomes" id="UP000184356"/>
    </source>
</evidence>
<evidence type="ECO:0000313" key="2">
    <source>
        <dbReference type="EMBL" id="OJJ53212.1"/>
    </source>
</evidence>
<dbReference type="GeneID" id="63765060"/>
<dbReference type="AlphaFoldDB" id="A0A1L9T178"/>
<dbReference type="Proteomes" id="UP000184356">
    <property type="component" value="Unassembled WGS sequence"/>
</dbReference>
<keyword evidence="1" id="KW-0812">Transmembrane</keyword>
<reference evidence="3" key="1">
    <citation type="journal article" date="2017" name="Genome Biol.">
        <title>Comparative genomics reveals high biological diversity and specific adaptations in the industrially and medically important fungal genus Aspergillus.</title>
        <authorList>
            <person name="de Vries R.P."/>
            <person name="Riley R."/>
            <person name="Wiebenga A."/>
            <person name="Aguilar-Osorio G."/>
            <person name="Amillis S."/>
            <person name="Uchima C.A."/>
            <person name="Anderluh G."/>
            <person name="Asadollahi M."/>
            <person name="Askin M."/>
            <person name="Barry K."/>
            <person name="Battaglia E."/>
            <person name="Bayram O."/>
            <person name="Benocci T."/>
            <person name="Braus-Stromeyer S.A."/>
            <person name="Caldana C."/>
            <person name="Canovas D."/>
            <person name="Cerqueira G.C."/>
            <person name="Chen F."/>
            <person name="Chen W."/>
            <person name="Choi C."/>
            <person name="Clum A."/>
            <person name="Dos Santos R.A."/>
            <person name="Damasio A.R."/>
            <person name="Diallinas G."/>
            <person name="Emri T."/>
            <person name="Fekete E."/>
            <person name="Flipphi M."/>
            <person name="Freyberg S."/>
            <person name="Gallo A."/>
            <person name="Gournas C."/>
            <person name="Habgood R."/>
            <person name="Hainaut M."/>
            <person name="Harispe M.L."/>
            <person name="Henrissat B."/>
            <person name="Hilden K.S."/>
            <person name="Hope R."/>
            <person name="Hossain A."/>
            <person name="Karabika E."/>
            <person name="Karaffa L."/>
            <person name="Karanyi Z."/>
            <person name="Krasevec N."/>
            <person name="Kuo A."/>
            <person name="Kusch H."/>
            <person name="LaButti K."/>
            <person name="Lagendijk E.L."/>
            <person name="Lapidus A."/>
            <person name="Levasseur A."/>
            <person name="Lindquist E."/>
            <person name="Lipzen A."/>
            <person name="Logrieco A.F."/>
            <person name="MacCabe A."/>
            <person name="Maekelae M.R."/>
            <person name="Malavazi I."/>
            <person name="Melin P."/>
            <person name="Meyer V."/>
            <person name="Mielnichuk N."/>
            <person name="Miskei M."/>
            <person name="Molnar A.P."/>
            <person name="Mule G."/>
            <person name="Ngan C.Y."/>
            <person name="Orejas M."/>
            <person name="Orosz E."/>
            <person name="Ouedraogo J.P."/>
            <person name="Overkamp K.M."/>
            <person name="Park H.-S."/>
            <person name="Perrone G."/>
            <person name="Piumi F."/>
            <person name="Punt P.J."/>
            <person name="Ram A.F."/>
            <person name="Ramon A."/>
            <person name="Rauscher S."/>
            <person name="Record E."/>
            <person name="Riano-Pachon D.M."/>
            <person name="Robert V."/>
            <person name="Roehrig J."/>
            <person name="Ruller R."/>
            <person name="Salamov A."/>
            <person name="Salih N.S."/>
            <person name="Samson R.A."/>
            <person name="Sandor E."/>
            <person name="Sanguinetti M."/>
            <person name="Schuetze T."/>
            <person name="Sepcic K."/>
            <person name="Shelest E."/>
            <person name="Sherlock G."/>
            <person name="Sophianopoulou V."/>
            <person name="Squina F.M."/>
            <person name="Sun H."/>
            <person name="Susca A."/>
            <person name="Todd R.B."/>
            <person name="Tsang A."/>
            <person name="Unkles S.E."/>
            <person name="van de Wiele N."/>
            <person name="van Rossen-Uffink D."/>
            <person name="Oliveira J.V."/>
            <person name="Vesth T.C."/>
            <person name="Visser J."/>
            <person name="Yu J.-H."/>
            <person name="Zhou M."/>
            <person name="Andersen M.R."/>
            <person name="Archer D.B."/>
            <person name="Baker S.E."/>
            <person name="Benoit I."/>
            <person name="Brakhage A.A."/>
            <person name="Braus G.H."/>
            <person name="Fischer R."/>
            <person name="Frisvad J.C."/>
            <person name="Goldman G.H."/>
            <person name="Houbraken J."/>
            <person name="Oakley B."/>
            <person name="Pocsi I."/>
            <person name="Scazzocchio C."/>
            <person name="Seiboth B."/>
            <person name="vanKuyk P.A."/>
            <person name="Wortman J."/>
            <person name="Dyer P.S."/>
            <person name="Grigoriev I.V."/>
        </authorList>
    </citation>
    <scope>NUCLEOTIDE SEQUENCE [LARGE SCALE GENOMIC DNA]</scope>
    <source>
        <strain evidence="3">CBS 593.65</strain>
    </source>
</reference>
<organism evidence="2 3">
    <name type="scientific">Aspergillus sydowii CBS 593.65</name>
    <dbReference type="NCBI Taxonomy" id="1036612"/>
    <lineage>
        <taxon>Eukaryota</taxon>
        <taxon>Fungi</taxon>
        <taxon>Dikarya</taxon>
        <taxon>Ascomycota</taxon>
        <taxon>Pezizomycotina</taxon>
        <taxon>Eurotiomycetes</taxon>
        <taxon>Eurotiomycetidae</taxon>
        <taxon>Eurotiales</taxon>
        <taxon>Aspergillaceae</taxon>
        <taxon>Aspergillus</taxon>
        <taxon>Aspergillus subgen. Nidulantes</taxon>
    </lineage>
</organism>
<dbReference type="EMBL" id="KV878598">
    <property type="protein sequence ID" value="OJJ53212.1"/>
    <property type="molecule type" value="Genomic_DNA"/>
</dbReference>
<sequence>MRAMAGCSLCIGLRLTVFEQTAPKPGFARGYGPTRQALILIKIVIALLLRMIAVWGGVVVGPGKRSAVRVSFVFQITVPTGLRITTLQALGNKISEEFVFWGLRE</sequence>
<gene>
    <name evidence="2" type="ORF">ASPSYDRAFT_551375</name>
</gene>
<proteinExistence type="predicted"/>
<feature type="transmembrane region" description="Helical" evidence="1">
    <location>
        <begin position="38"/>
        <end position="60"/>
    </location>
</feature>
<protein>
    <submittedName>
        <fullName evidence="2">Uncharacterized protein</fullName>
    </submittedName>
</protein>
<evidence type="ECO:0000256" key="1">
    <source>
        <dbReference type="SAM" id="Phobius"/>
    </source>
</evidence>
<keyword evidence="1" id="KW-1133">Transmembrane helix</keyword>
<name>A0A1L9T178_9EURO</name>